<dbReference type="GO" id="GO:0070181">
    <property type="term" value="F:small ribosomal subunit rRNA binding"/>
    <property type="evidence" value="ECO:0007669"/>
    <property type="project" value="TreeGrafter"/>
</dbReference>
<sequence length="87" mass="9342">MPNIKSAKKRVLVTKTKAARNKALKSNLKTVVKTANAAIDTNAENKVEAVTAAIKRIDQACAKGLMHKNCAARKKSQLAVKLNKSNA</sequence>
<evidence type="ECO:0000256" key="7">
    <source>
        <dbReference type="HAMAP-Rule" id="MF_00500"/>
    </source>
</evidence>
<keyword evidence="4 7" id="KW-0689">Ribosomal protein</keyword>
<dbReference type="InterPro" id="IPR002583">
    <property type="entry name" value="Ribosomal_bS20"/>
</dbReference>
<dbReference type="HAMAP" id="MF_00500">
    <property type="entry name" value="Ribosomal_bS20"/>
    <property type="match status" value="1"/>
</dbReference>
<keyword evidence="9" id="KW-1185">Reference proteome</keyword>
<gene>
    <name evidence="7 8" type="primary">rpsT</name>
    <name evidence="8" type="ORF">H8702_06520</name>
</gene>
<keyword evidence="3 7" id="KW-0694">RNA-binding</keyword>
<dbReference type="SUPFAM" id="SSF46992">
    <property type="entry name" value="Ribosomal protein S20"/>
    <property type="match status" value="1"/>
</dbReference>
<evidence type="ECO:0000256" key="4">
    <source>
        <dbReference type="ARBA" id="ARBA00022980"/>
    </source>
</evidence>
<organism evidence="8 9">
    <name type="scientific">Massiliimalia timonensis</name>
    <dbReference type="NCBI Taxonomy" id="1987501"/>
    <lineage>
        <taxon>Bacteria</taxon>
        <taxon>Bacillati</taxon>
        <taxon>Bacillota</taxon>
        <taxon>Clostridia</taxon>
        <taxon>Eubacteriales</taxon>
        <taxon>Oscillospiraceae</taxon>
        <taxon>Massiliimalia</taxon>
    </lineage>
</organism>
<evidence type="ECO:0000256" key="5">
    <source>
        <dbReference type="ARBA" id="ARBA00023274"/>
    </source>
</evidence>
<comment type="similarity">
    <text evidence="1 7">Belongs to the bacterial ribosomal protein bS20 family.</text>
</comment>
<dbReference type="PANTHER" id="PTHR33398">
    <property type="entry name" value="30S RIBOSOMAL PROTEIN S20"/>
    <property type="match status" value="1"/>
</dbReference>
<keyword evidence="2 7" id="KW-0699">rRNA-binding</keyword>
<evidence type="ECO:0000313" key="9">
    <source>
        <dbReference type="Proteomes" id="UP000632659"/>
    </source>
</evidence>
<dbReference type="PANTHER" id="PTHR33398:SF1">
    <property type="entry name" value="SMALL RIBOSOMAL SUBUNIT PROTEIN BS20C"/>
    <property type="match status" value="1"/>
</dbReference>
<dbReference type="Gene3D" id="1.20.58.110">
    <property type="entry name" value="Ribosomal protein S20"/>
    <property type="match status" value="1"/>
</dbReference>
<protein>
    <recommendedName>
        <fullName evidence="6 7">Small ribosomal subunit protein bS20</fullName>
    </recommendedName>
</protein>
<dbReference type="Proteomes" id="UP000632659">
    <property type="component" value="Unassembled WGS sequence"/>
</dbReference>
<evidence type="ECO:0000256" key="2">
    <source>
        <dbReference type="ARBA" id="ARBA00022730"/>
    </source>
</evidence>
<evidence type="ECO:0000313" key="8">
    <source>
        <dbReference type="EMBL" id="MBC8610777.1"/>
    </source>
</evidence>
<reference evidence="8" key="1">
    <citation type="submission" date="2020-08" db="EMBL/GenBank/DDBJ databases">
        <title>Genome public.</title>
        <authorList>
            <person name="Liu C."/>
            <person name="Sun Q."/>
        </authorList>
    </citation>
    <scope>NUCLEOTIDE SEQUENCE</scope>
    <source>
        <strain evidence="8">NSJ-15</strain>
    </source>
</reference>
<evidence type="ECO:0000256" key="6">
    <source>
        <dbReference type="ARBA" id="ARBA00035136"/>
    </source>
</evidence>
<dbReference type="GO" id="GO:0003735">
    <property type="term" value="F:structural constituent of ribosome"/>
    <property type="evidence" value="ECO:0007669"/>
    <property type="project" value="InterPro"/>
</dbReference>
<dbReference type="RefSeq" id="WP_154825568.1">
    <property type="nucleotide sequence ID" value="NZ_JACRTL010000003.1"/>
</dbReference>
<dbReference type="GO" id="GO:0005829">
    <property type="term" value="C:cytosol"/>
    <property type="evidence" value="ECO:0007669"/>
    <property type="project" value="TreeGrafter"/>
</dbReference>
<comment type="caution">
    <text evidence="8">The sequence shown here is derived from an EMBL/GenBank/DDBJ whole genome shotgun (WGS) entry which is preliminary data.</text>
</comment>
<name>A0A8J6PB65_9FIRM</name>
<dbReference type="AlphaFoldDB" id="A0A8J6PB65"/>
<accession>A0A8J6PB65</accession>
<proteinExistence type="inferred from homology"/>
<dbReference type="GO" id="GO:0015935">
    <property type="term" value="C:small ribosomal subunit"/>
    <property type="evidence" value="ECO:0007669"/>
    <property type="project" value="TreeGrafter"/>
</dbReference>
<dbReference type="InterPro" id="IPR036510">
    <property type="entry name" value="Ribosomal_bS20_sf"/>
</dbReference>
<dbReference type="Pfam" id="PF01649">
    <property type="entry name" value="Ribosomal_S20p"/>
    <property type="match status" value="1"/>
</dbReference>
<keyword evidence="5 7" id="KW-0687">Ribonucleoprotein</keyword>
<dbReference type="NCBIfam" id="TIGR00029">
    <property type="entry name" value="S20"/>
    <property type="match status" value="1"/>
</dbReference>
<dbReference type="EMBL" id="JACRTL010000003">
    <property type="protein sequence ID" value="MBC8610777.1"/>
    <property type="molecule type" value="Genomic_DNA"/>
</dbReference>
<comment type="function">
    <text evidence="7">Binds directly to 16S ribosomal RNA.</text>
</comment>
<dbReference type="GO" id="GO:0006412">
    <property type="term" value="P:translation"/>
    <property type="evidence" value="ECO:0007669"/>
    <property type="project" value="UniProtKB-UniRule"/>
</dbReference>
<evidence type="ECO:0000256" key="1">
    <source>
        <dbReference type="ARBA" id="ARBA00007634"/>
    </source>
</evidence>
<evidence type="ECO:0000256" key="3">
    <source>
        <dbReference type="ARBA" id="ARBA00022884"/>
    </source>
</evidence>